<comment type="caution">
    <text evidence="3">The sequence shown here is derived from an EMBL/GenBank/DDBJ whole genome shotgun (WGS) entry which is preliminary data.</text>
</comment>
<name>A0ABD3R720_9STRA</name>
<feature type="region of interest" description="Disordered" evidence="1">
    <location>
        <begin position="247"/>
        <end position="267"/>
    </location>
</feature>
<organism evidence="3 4">
    <name type="scientific">Cyclostephanos tholiformis</name>
    <dbReference type="NCBI Taxonomy" id="382380"/>
    <lineage>
        <taxon>Eukaryota</taxon>
        <taxon>Sar</taxon>
        <taxon>Stramenopiles</taxon>
        <taxon>Ochrophyta</taxon>
        <taxon>Bacillariophyta</taxon>
        <taxon>Coscinodiscophyceae</taxon>
        <taxon>Thalassiosirophycidae</taxon>
        <taxon>Stephanodiscales</taxon>
        <taxon>Stephanodiscaceae</taxon>
        <taxon>Cyclostephanos</taxon>
    </lineage>
</organism>
<dbReference type="Pfam" id="PF00134">
    <property type="entry name" value="Cyclin_N"/>
    <property type="match status" value="1"/>
</dbReference>
<evidence type="ECO:0000259" key="2">
    <source>
        <dbReference type="Pfam" id="PF00134"/>
    </source>
</evidence>
<evidence type="ECO:0000313" key="3">
    <source>
        <dbReference type="EMBL" id="KAL3808553.1"/>
    </source>
</evidence>
<dbReference type="AlphaFoldDB" id="A0ABD3R720"/>
<dbReference type="PANTHER" id="PTHR10177">
    <property type="entry name" value="CYCLINS"/>
    <property type="match status" value="1"/>
</dbReference>
<reference evidence="3 4" key="1">
    <citation type="submission" date="2024-10" db="EMBL/GenBank/DDBJ databases">
        <title>Updated reference genomes for cyclostephanoid diatoms.</title>
        <authorList>
            <person name="Roberts W.R."/>
            <person name="Alverson A.J."/>
        </authorList>
    </citation>
    <scope>NUCLEOTIDE SEQUENCE [LARGE SCALE GENOMIC DNA]</scope>
    <source>
        <strain evidence="3 4">AJA228-03</strain>
    </source>
</reference>
<dbReference type="InterPro" id="IPR006671">
    <property type="entry name" value="Cyclin_N"/>
</dbReference>
<dbReference type="SUPFAM" id="SSF47954">
    <property type="entry name" value="Cyclin-like"/>
    <property type="match status" value="1"/>
</dbReference>
<evidence type="ECO:0000256" key="1">
    <source>
        <dbReference type="SAM" id="MobiDB-lite"/>
    </source>
</evidence>
<proteinExistence type="predicted"/>
<gene>
    <name evidence="3" type="ORF">ACHAXA_008342</name>
</gene>
<feature type="domain" description="Cyclin N-terminal" evidence="2">
    <location>
        <begin position="8"/>
        <end position="98"/>
    </location>
</feature>
<dbReference type="InterPro" id="IPR039361">
    <property type="entry name" value="Cyclin"/>
</dbReference>
<evidence type="ECO:0000313" key="4">
    <source>
        <dbReference type="Proteomes" id="UP001530377"/>
    </source>
</evidence>
<sequence length="267" mass="30288">MPSWHDTVDRYGLDKELVYLSYNYFDRYMNLYRGTTPVQCRLISIACLLVAIKAKLSNEEAVVVNDIVNDMTAQEEIENIDLQALSTAEKDVPRALAWYETDIPRALEWYLNPPTMHQFAKSFFLLHPLTAAGDDFHAGYLLDATLFQVERALVQAEVMMNSSPSYIAFAAMIRAQEELDDSVLTPEMRDEFEELMNVLELCDRGVLEMRCALENSIPRLPTIDEYMDMRERGESAAAAIEQDEAAAAARMSPDNLRPDSPNNVAVF</sequence>
<dbReference type="Gene3D" id="1.10.472.10">
    <property type="entry name" value="Cyclin-like"/>
    <property type="match status" value="2"/>
</dbReference>
<dbReference type="Proteomes" id="UP001530377">
    <property type="component" value="Unassembled WGS sequence"/>
</dbReference>
<dbReference type="EMBL" id="JALLPB020000492">
    <property type="protein sequence ID" value="KAL3808553.1"/>
    <property type="molecule type" value="Genomic_DNA"/>
</dbReference>
<dbReference type="InterPro" id="IPR036915">
    <property type="entry name" value="Cyclin-like_sf"/>
</dbReference>
<keyword evidence="4" id="KW-1185">Reference proteome</keyword>
<accession>A0ABD3R720</accession>
<protein>
    <recommendedName>
        <fullName evidence="2">Cyclin N-terminal domain-containing protein</fullName>
    </recommendedName>
</protein>